<comment type="caution">
    <text evidence="5">The sequence shown here is derived from an EMBL/GenBank/DDBJ whole genome shotgun (WGS) entry which is preliminary data.</text>
</comment>
<evidence type="ECO:0000313" key="6">
    <source>
        <dbReference type="Proteomes" id="UP000215767"/>
    </source>
</evidence>
<accession>A0A261UIX4</accession>
<dbReference type="Proteomes" id="UP000215767">
    <property type="component" value="Unassembled WGS sequence"/>
</dbReference>
<gene>
    <name evidence="5" type="ORF">CAL28_21750</name>
</gene>
<dbReference type="EMBL" id="NEVS01000004">
    <property type="protein sequence ID" value="OZI61869.1"/>
    <property type="molecule type" value="Genomic_DNA"/>
</dbReference>
<dbReference type="Gene3D" id="2.40.128.130">
    <property type="entry name" value="Autotransporter beta-domain"/>
    <property type="match status" value="1"/>
</dbReference>
<dbReference type="NCBIfam" id="TIGR01414">
    <property type="entry name" value="autotrans_barl"/>
    <property type="match status" value="1"/>
</dbReference>
<dbReference type="RefSeq" id="WP_094843258.1">
    <property type="nucleotide sequence ID" value="NZ_NEVS01000004.1"/>
</dbReference>
<dbReference type="Pfam" id="PF03797">
    <property type="entry name" value="Autotransporter"/>
    <property type="match status" value="1"/>
</dbReference>
<feature type="chain" id="PRO_5012175881" description="Autotransporter domain-containing protein" evidence="3">
    <location>
        <begin position="38"/>
        <end position="1158"/>
    </location>
</feature>
<evidence type="ECO:0000256" key="2">
    <source>
        <dbReference type="SAM" id="MobiDB-lite"/>
    </source>
</evidence>
<feature type="signal peptide" evidence="3">
    <location>
        <begin position="1"/>
        <end position="37"/>
    </location>
</feature>
<dbReference type="NCBIfam" id="TIGR02601">
    <property type="entry name" value="autotrns_rpt"/>
    <property type="match status" value="1"/>
</dbReference>
<sequence length="1158" mass="114169">MKIRNFRRQRRHSKYLTVSRAAFGAGLFLAGAGGALAQCVTTGPVTTNSGCVTWSAGDFIITSTGVVDGTANPLPYALNASGSVGTLLNQGIIRGGSSEGVGIGAGTLVPAIINEGTIISPTALRNVGTVTSLTNASTGIIIGSDGYGVEADGRFAISGIGTVANNGTITASSSTQAAIAAVATVGTLTGIGTIVNNGSILATSTGGAGIGGAAGSTIGTVINAASGSITGVTAGILNNGTIGTISNHGLIAGTSTAGDAAYGIDANGGSIGLIDNGGTIRGAFAGVVAEAATTIQAIDNTGTIASAVTDLGVSTPSPYTGLLVRTGGSIGSVTNSGTITGLYNAIQIDASSAIGTIANSGLIAGDITSASTQDLMIAGGSGTAIGTLTGLSGGLAETDKGFIKLTGANLVFTSGNLLLNDDIGVNAGYAVINNGATLQINNPITVHGDYTQTGGGLAINAANATTYGYLDVSGSASVSNSAISLSGSSLAAGQTYSVVRAAGSAAYSGNTAFVSVNNGLLAQLSTVGGNLVATLAPDAQHHYWDGANTAADGTIAGGSGTWTATGTNWTSTDGTSNGKLDTADVRPVFGGTAGTVTVDNSLGAIKVSGMQFSTDGYRVTGSPINLTAAASAIEVDDNVNATIDSVLQGNGGLAKTGNGLLILNGANTYSGGTTVDAGTLEIGDADHAGASILGDVAVGSAGTLRGHGTIGGSVTNNGVVRPGGSIGTLTIAGNYTQSPSGTLFVDVSPTAASQLKVGGTATLGGTLNVLYGPGTYSAASYRIIDASSVSGQFSSVTSNAPAELAQSVQRLADGSTLTLSPAGTDNGGTDNGGGTGGGTVVVKPTNATIFGAMGSAAIREGQRVNETLLSRLGQACADAASAADCARPGRQAWAQIVSDTAHVRGNDDAPSYKDSHYGFLTGLDHQVGDWTLGIAGGYSHTDVSEDDASGKIDTVRVAGYGSRRLGPVDVAATVGAAYDFLQSRRSFAGLGSAKGDTDGQEITAGLQASLPLATGRFTITPRVGLRYQYFHADSFGENGSTSQNLHVGSQDINSLQPYAQLAVGLPFTTGAARPALVEARVGYAYETLDASRTVAAAASDGTRFTLPGVAPSRGMLTAGVGLTLPLGKAVDITASYDRLFDTGNVSAQAFQLQGRYTF</sequence>
<keyword evidence="6" id="KW-1185">Reference proteome</keyword>
<dbReference type="SUPFAM" id="SSF103515">
    <property type="entry name" value="Autotransporter"/>
    <property type="match status" value="1"/>
</dbReference>
<dbReference type="InterPro" id="IPR013425">
    <property type="entry name" value="Autotrns_rpt"/>
</dbReference>
<dbReference type="InterPro" id="IPR036709">
    <property type="entry name" value="Autotransporte_beta_dom_sf"/>
</dbReference>
<name>A0A261UIX4_9BORD</name>
<reference evidence="6" key="1">
    <citation type="submission" date="2017-05" db="EMBL/GenBank/DDBJ databases">
        <title>Complete and WGS of Bordetella genogroups.</title>
        <authorList>
            <person name="Spilker T."/>
            <person name="Lipuma J."/>
        </authorList>
    </citation>
    <scope>NUCLEOTIDE SEQUENCE [LARGE SCALE GENOMIC DNA]</scope>
    <source>
        <strain evidence="6">AU8856</strain>
    </source>
</reference>
<dbReference type="SMART" id="SM00869">
    <property type="entry name" value="Autotransporter"/>
    <property type="match status" value="1"/>
</dbReference>
<proteinExistence type="predicted"/>
<feature type="compositionally biased region" description="Gly residues" evidence="2">
    <location>
        <begin position="825"/>
        <end position="836"/>
    </location>
</feature>
<dbReference type="GO" id="GO:0019867">
    <property type="term" value="C:outer membrane"/>
    <property type="evidence" value="ECO:0007669"/>
    <property type="project" value="InterPro"/>
</dbReference>
<evidence type="ECO:0000256" key="3">
    <source>
        <dbReference type="SAM" id="SignalP"/>
    </source>
</evidence>
<evidence type="ECO:0000259" key="4">
    <source>
        <dbReference type="PROSITE" id="PS51208"/>
    </source>
</evidence>
<dbReference type="PROSITE" id="PS51208">
    <property type="entry name" value="AUTOTRANSPORTER"/>
    <property type="match status" value="1"/>
</dbReference>
<dbReference type="InterPro" id="IPR006315">
    <property type="entry name" value="OM_autotransptr_brl_dom"/>
</dbReference>
<protein>
    <recommendedName>
        <fullName evidence="4">Autotransporter domain-containing protein</fullName>
    </recommendedName>
</protein>
<feature type="region of interest" description="Disordered" evidence="2">
    <location>
        <begin position="816"/>
        <end position="836"/>
    </location>
</feature>
<dbReference type="Pfam" id="PF12951">
    <property type="entry name" value="PATR"/>
    <property type="match status" value="1"/>
</dbReference>
<dbReference type="AlphaFoldDB" id="A0A261UIX4"/>
<evidence type="ECO:0000256" key="1">
    <source>
        <dbReference type="ARBA" id="ARBA00022729"/>
    </source>
</evidence>
<dbReference type="InterPro" id="IPR005546">
    <property type="entry name" value="Autotransporte_beta"/>
</dbReference>
<keyword evidence="1 3" id="KW-0732">Signal</keyword>
<organism evidence="5 6">
    <name type="scientific">Bordetella genomosp. 11</name>
    <dbReference type="NCBI Taxonomy" id="1416808"/>
    <lineage>
        <taxon>Bacteria</taxon>
        <taxon>Pseudomonadati</taxon>
        <taxon>Pseudomonadota</taxon>
        <taxon>Betaproteobacteria</taxon>
        <taxon>Burkholderiales</taxon>
        <taxon>Alcaligenaceae</taxon>
        <taxon>Bordetella</taxon>
    </lineage>
</organism>
<dbReference type="SUPFAM" id="SSF51126">
    <property type="entry name" value="Pectin lyase-like"/>
    <property type="match status" value="1"/>
</dbReference>
<dbReference type="InterPro" id="IPR011050">
    <property type="entry name" value="Pectin_lyase_fold/virulence"/>
</dbReference>
<feature type="domain" description="Autotransporter" evidence="4">
    <location>
        <begin position="885"/>
        <end position="1158"/>
    </location>
</feature>
<dbReference type="OrthoDB" id="1393129at2"/>
<evidence type="ECO:0000313" key="5">
    <source>
        <dbReference type="EMBL" id="OZI61869.1"/>
    </source>
</evidence>